<sequence>GGGDGRVMPPELVGEVMGYCGTPILRLDGLSEEVATLMHPLDLEYAFIDNGEVYHVEGRNSSIALLRSHTRALKYIYSPKNHMTHIKLYGCCYDAEHRRLFIFYAYDNGPSVRYALVGYSFSEERIFLDMDLDTFSNKSGIYSLSAAGDFVYMAFTRRFAVDVYYIRWAKSKEAKLAYSFGTVHSPERLSVLALPTSPPSVNVLYQYMPYMPMEEPGLSSCVFSYHQLRLQMVRSQPFIKFKAVKIMRVESERGFLVPIIGSHPPLYVSHFKVGNEVHLHSADNLRELAELYLAEAKLENGRMIVDGRWTLGYLRRLDSKYNGSGYHHLVRVHPYVDE</sequence>
<comment type="caution">
    <text evidence="1">The sequence shown here is derived from an EMBL/GenBank/DDBJ whole genome shotgun (WGS) entry which is preliminary data.</text>
</comment>
<protein>
    <submittedName>
        <fullName evidence="1">Uncharacterized protein</fullName>
    </submittedName>
</protein>
<feature type="non-terminal residue" evidence="1">
    <location>
        <position position="1"/>
    </location>
</feature>
<organism evidence="1 4">
    <name type="scientific">Perkinsus olseni</name>
    <name type="common">Perkinsus atlanticus</name>
    <dbReference type="NCBI Taxonomy" id="32597"/>
    <lineage>
        <taxon>Eukaryota</taxon>
        <taxon>Sar</taxon>
        <taxon>Alveolata</taxon>
        <taxon>Perkinsozoa</taxon>
        <taxon>Perkinsea</taxon>
        <taxon>Perkinsida</taxon>
        <taxon>Perkinsidae</taxon>
        <taxon>Perkinsus</taxon>
    </lineage>
</organism>
<dbReference type="Proteomes" id="UP000574390">
    <property type="component" value="Unassembled WGS sequence"/>
</dbReference>
<evidence type="ECO:0000313" key="2">
    <source>
        <dbReference type="EMBL" id="KAF4755284.1"/>
    </source>
</evidence>
<evidence type="ECO:0000313" key="3">
    <source>
        <dbReference type="Proteomes" id="UP000553632"/>
    </source>
</evidence>
<accession>A0A7J6TMX4</accession>
<dbReference type="EMBL" id="JABANO010004373">
    <property type="protein sequence ID" value="KAF4755284.1"/>
    <property type="molecule type" value="Genomic_DNA"/>
</dbReference>
<dbReference type="AlphaFoldDB" id="A0A7J6TMX4"/>
<gene>
    <name evidence="1" type="ORF">FOZ62_028965</name>
    <name evidence="2" type="ORF">FOZ63_005904</name>
</gene>
<evidence type="ECO:0000313" key="1">
    <source>
        <dbReference type="EMBL" id="KAF4746002.1"/>
    </source>
</evidence>
<dbReference type="EMBL" id="JABANM010006382">
    <property type="protein sequence ID" value="KAF4746002.1"/>
    <property type="molecule type" value="Genomic_DNA"/>
</dbReference>
<proteinExistence type="predicted"/>
<reference evidence="3 4" key="1">
    <citation type="submission" date="2020-04" db="EMBL/GenBank/DDBJ databases">
        <title>Perkinsus olseni comparative genomics.</title>
        <authorList>
            <person name="Bogema D.R."/>
        </authorList>
    </citation>
    <scope>NUCLEOTIDE SEQUENCE [LARGE SCALE GENOMIC DNA]</scope>
    <source>
        <strain evidence="1">ATCC PRA-205</strain>
        <strain evidence="2 3">ATCC PRA-207</strain>
    </source>
</reference>
<keyword evidence="3" id="KW-1185">Reference proteome</keyword>
<name>A0A7J6TMX4_PEROL</name>
<dbReference type="Proteomes" id="UP000553632">
    <property type="component" value="Unassembled WGS sequence"/>
</dbReference>
<evidence type="ECO:0000313" key="4">
    <source>
        <dbReference type="Proteomes" id="UP000574390"/>
    </source>
</evidence>